<name>A0ABW3E3V1_9ACTN</name>
<sequence>PVTEVAERPGRPPATLLAWLDSQGVKDPAGWYGAGDLWTFPEATRYAFPQDGGGLRIKMPWWRGRDERLTLRLVSLRTGETVEGDVPGGYHAPGFQPTGLPVPYPGCWHITGALGTTRIRLVVDVKPFRNPGAATPAG</sequence>
<gene>
    <name evidence="1" type="ORF">ACFQ08_36710</name>
</gene>
<reference evidence="2" key="1">
    <citation type="journal article" date="2019" name="Int. J. Syst. Evol. Microbiol.">
        <title>The Global Catalogue of Microorganisms (GCM) 10K type strain sequencing project: providing services to taxonomists for standard genome sequencing and annotation.</title>
        <authorList>
            <consortium name="The Broad Institute Genomics Platform"/>
            <consortium name="The Broad Institute Genome Sequencing Center for Infectious Disease"/>
            <person name="Wu L."/>
            <person name="Ma J."/>
        </authorList>
    </citation>
    <scope>NUCLEOTIDE SEQUENCE [LARGE SCALE GENOMIC DNA]</scope>
    <source>
        <strain evidence="2">CCUG 62974</strain>
    </source>
</reference>
<protein>
    <submittedName>
        <fullName evidence="1">Uncharacterized protein</fullName>
    </submittedName>
</protein>
<keyword evidence="2" id="KW-1185">Reference proteome</keyword>
<dbReference type="EMBL" id="JBHTHX010002226">
    <property type="protein sequence ID" value="MFD0890117.1"/>
    <property type="molecule type" value="Genomic_DNA"/>
</dbReference>
<dbReference type="Proteomes" id="UP001597024">
    <property type="component" value="Unassembled WGS sequence"/>
</dbReference>
<organism evidence="1 2">
    <name type="scientific">Streptosporangium algeriense</name>
    <dbReference type="NCBI Taxonomy" id="1682748"/>
    <lineage>
        <taxon>Bacteria</taxon>
        <taxon>Bacillati</taxon>
        <taxon>Actinomycetota</taxon>
        <taxon>Actinomycetes</taxon>
        <taxon>Streptosporangiales</taxon>
        <taxon>Streptosporangiaceae</taxon>
        <taxon>Streptosporangium</taxon>
    </lineage>
</organism>
<evidence type="ECO:0000313" key="2">
    <source>
        <dbReference type="Proteomes" id="UP001597024"/>
    </source>
</evidence>
<proteinExistence type="predicted"/>
<evidence type="ECO:0000313" key="1">
    <source>
        <dbReference type="EMBL" id="MFD0890117.1"/>
    </source>
</evidence>
<feature type="non-terminal residue" evidence="1">
    <location>
        <position position="1"/>
    </location>
</feature>
<comment type="caution">
    <text evidence="1">The sequence shown here is derived from an EMBL/GenBank/DDBJ whole genome shotgun (WGS) entry which is preliminary data.</text>
</comment>
<accession>A0ABW3E3V1</accession>